<dbReference type="HOGENOM" id="CLU_1217976_0_0_9"/>
<name>E0S1Z7_BUTPB</name>
<evidence type="ECO:0000313" key="3">
    <source>
        <dbReference type="Proteomes" id="UP000001299"/>
    </source>
</evidence>
<evidence type="ECO:0000313" key="2">
    <source>
        <dbReference type="EMBL" id="ADL33822.1"/>
    </source>
</evidence>
<keyword evidence="3" id="KW-1185">Reference proteome</keyword>
<dbReference type="EMBL" id="CP001810">
    <property type="protein sequence ID" value="ADL33822.1"/>
    <property type="molecule type" value="Genomic_DNA"/>
</dbReference>
<feature type="signal peptide" evidence="1">
    <location>
        <begin position="1"/>
        <end position="41"/>
    </location>
</feature>
<dbReference type="KEGG" id="bpb:bpr_I1082"/>
<dbReference type="eggNOG" id="ENOG5032Z22">
    <property type="taxonomic scope" value="Bacteria"/>
</dbReference>
<protein>
    <recommendedName>
        <fullName evidence="4">Lipoprotein</fullName>
    </recommendedName>
</protein>
<proteinExistence type="predicted"/>
<evidence type="ECO:0000256" key="1">
    <source>
        <dbReference type="SAM" id="SignalP"/>
    </source>
</evidence>
<feature type="chain" id="PRO_5039592136" description="Lipoprotein" evidence="1">
    <location>
        <begin position="42"/>
        <end position="227"/>
    </location>
</feature>
<accession>E0S1Z7</accession>
<sequence>MSQTKTQKLFNIRGEFIMKKNLMAKTISALTAAVFMMGALAGCGKAAEEQEASIFEKVIEEEAVAKAGPEVFDVAFGEQQADSNYQKYTDPKGWSVTYDPAYINVMSQDDEVFFVYTGDCAGSNVIEAYYEPVFSAKDLVDATVKSWGNASAIQTESTFPGTEDVTGHLAMLPPTEEGSGLYEAIIARDYKGGCLVFETTGHNSGDDEMDMLVSDNLSMVIDSITFC</sequence>
<dbReference type="AlphaFoldDB" id="E0S1Z7"/>
<keyword evidence="1" id="KW-0732">Signal</keyword>
<dbReference type="Proteomes" id="UP000001299">
    <property type="component" value="Chromosome 1"/>
</dbReference>
<organism evidence="2 3">
    <name type="scientific">Butyrivibrio proteoclasticus (strain ATCC 51982 / DSM 14932 / B316)</name>
    <name type="common">Clostridium proteoclasticum</name>
    <dbReference type="NCBI Taxonomy" id="515622"/>
    <lineage>
        <taxon>Bacteria</taxon>
        <taxon>Bacillati</taxon>
        <taxon>Bacillota</taxon>
        <taxon>Clostridia</taxon>
        <taxon>Lachnospirales</taxon>
        <taxon>Lachnospiraceae</taxon>
        <taxon>Butyrivibrio</taxon>
    </lineage>
</organism>
<evidence type="ECO:0008006" key="4">
    <source>
        <dbReference type="Google" id="ProtNLM"/>
    </source>
</evidence>
<gene>
    <name evidence="2" type="ordered locus">bpr_I1082</name>
</gene>
<reference evidence="2 3" key="1">
    <citation type="journal article" date="2010" name="PLoS ONE">
        <title>The glycobiome of the rumen bacterium Butyrivibrio proteoclasticus B316(T) highlights adaptation to a polysaccharide-rich environment.</title>
        <authorList>
            <person name="Kelly W.J."/>
            <person name="Leahy S.C."/>
            <person name="Altermann E."/>
            <person name="Yeoman C.J."/>
            <person name="Dunne J.C."/>
            <person name="Kong Z."/>
            <person name="Pacheco D.M."/>
            <person name="Li D."/>
            <person name="Noel S.J."/>
            <person name="Moon C.D."/>
            <person name="Cookson A.L."/>
            <person name="Attwood G.T."/>
        </authorList>
    </citation>
    <scope>NUCLEOTIDE SEQUENCE [LARGE SCALE GENOMIC DNA]</scope>
    <source>
        <strain evidence="3">ATCC 51982 / DSM 14932 / B316</strain>
    </source>
</reference>